<evidence type="ECO:0000313" key="3">
    <source>
        <dbReference type="EMBL" id="CUH49233.1"/>
    </source>
</evidence>
<keyword evidence="1" id="KW-1133">Transmembrane helix</keyword>
<name>A0A0P1F5H6_9RHOB</name>
<protein>
    <submittedName>
        <fullName evidence="3">Flp pilus assembly protein TadG</fullName>
    </submittedName>
</protein>
<feature type="transmembrane region" description="Helical" evidence="1">
    <location>
        <begin position="26"/>
        <end position="45"/>
    </location>
</feature>
<dbReference type="RefSeq" id="WP_058278681.1">
    <property type="nucleotide sequence ID" value="NZ_CANLTD010000009.1"/>
</dbReference>
<dbReference type="OrthoDB" id="7856227at2"/>
<keyword evidence="1" id="KW-0812">Transmembrane</keyword>
<sequence>MKGLLHIHTHMLRRGQKVLWDQSGGVLVEFAIVVSLFLFLFMALLDFGRMSYSIANAQKASQLAARIAIVRPPACPGVPTTHQRGTSTSSPRFGTSCSASAGVCADPQTPSCSGVAINATASEVWARISPLLPPDATIDNLQFHYDFNPNLGFLGGPYTPMVSVELNLNDFQFVSPLAALANAAGATNSTISSTVGYSNFSVSLPAEDLALGESG</sequence>
<dbReference type="InterPro" id="IPR012495">
    <property type="entry name" value="TadE-like_dom"/>
</dbReference>
<dbReference type="AlphaFoldDB" id="A0A0P1F5H6"/>
<organism evidence="3 4">
    <name type="scientific">Ruegeria atlantica</name>
    <dbReference type="NCBI Taxonomy" id="81569"/>
    <lineage>
        <taxon>Bacteria</taxon>
        <taxon>Pseudomonadati</taxon>
        <taxon>Pseudomonadota</taxon>
        <taxon>Alphaproteobacteria</taxon>
        <taxon>Rhodobacterales</taxon>
        <taxon>Roseobacteraceae</taxon>
        <taxon>Ruegeria</taxon>
    </lineage>
</organism>
<dbReference type="Pfam" id="PF07811">
    <property type="entry name" value="TadE"/>
    <property type="match status" value="1"/>
</dbReference>
<evidence type="ECO:0000256" key="1">
    <source>
        <dbReference type="SAM" id="Phobius"/>
    </source>
</evidence>
<reference evidence="3 4" key="1">
    <citation type="submission" date="2015-09" db="EMBL/GenBank/DDBJ databases">
        <authorList>
            <consortium name="Swine Surveillance"/>
        </authorList>
    </citation>
    <scope>NUCLEOTIDE SEQUENCE [LARGE SCALE GENOMIC DNA]</scope>
    <source>
        <strain evidence="3 4">CECT 4292</strain>
    </source>
</reference>
<keyword evidence="1" id="KW-0472">Membrane</keyword>
<evidence type="ECO:0000313" key="4">
    <source>
        <dbReference type="Proteomes" id="UP000050783"/>
    </source>
</evidence>
<accession>A0A0P1F5H6</accession>
<dbReference type="Proteomes" id="UP000050783">
    <property type="component" value="Unassembled WGS sequence"/>
</dbReference>
<gene>
    <name evidence="3" type="ORF">RUA4292_03428</name>
</gene>
<proteinExistence type="predicted"/>
<evidence type="ECO:0000259" key="2">
    <source>
        <dbReference type="Pfam" id="PF07811"/>
    </source>
</evidence>
<dbReference type="GeneID" id="55494578"/>
<feature type="domain" description="TadE-like" evidence="2">
    <location>
        <begin position="24"/>
        <end position="66"/>
    </location>
</feature>
<dbReference type="EMBL" id="CYPU01000068">
    <property type="protein sequence ID" value="CUH49233.1"/>
    <property type="molecule type" value="Genomic_DNA"/>
</dbReference>